<evidence type="ECO:0000313" key="2">
    <source>
        <dbReference type="EMBL" id="SLN61319.1"/>
    </source>
</evidence>
<accession>A0A1Y5TDI8</accession>
<dbReference type="AlphaFoldDB" id="A0A1Y5TDI8"/>
<reference evidence="2 3" key="1">
    <citation type="submission" date="2017-03" db="EMBL/GenBank/DDBJ databases">
        <authorList>
            <person name="Afonso C.L."/>
            <person name="Miller P.J."/>
            <person name="Scott M.A."/>
            <person name="Spackman E."/>
            <person name="Goraichik I."/>
            <person name="Dimitrov K.M."/>
            <person name="Suarez D.L."/>
            <person name="Swayne D.E."/>
        </authorList>
    </citation>
    <scope>NUCLEOTIDE SEQUENCE [LARGE SCALE GENOMIC DNA]</scope>
    <source>
        <strain evidence="2 3">CECT 7639</strain>
    </source>
</reference>
<organism evidence="2 3">
    <name type="scientific">Falsiruegeria litorea R37</name>
    <dbReference type="NCBI Taxonomy" id="1200284"/>
    <lineage>
        <taxon>Bacteria</taxon>
        <taxon>Pseudomonadati</taxon>
        <taxon>Pseudomonadota</taxon>
        <taxon>Alphaproteobacteria</taxon>
        <taxon>Rhodobacterales</taxon>
        <taxon>Roseobacteraceae</taxon>
        <taxon>Falsiruegeria</taxon>
    </lineage>
</organism>
<protein>
    <submittedName>
        <fullName evidence="2">Uncharacterized protein</fullName>
    </submittedName>
</protein>
<dbReference type="EMBL" id="FWFO01000003">
    <property type="protein sequence ID" value="SLN61319.1"/>
    <property type="molecule type" value="Genomic_DNA"/>
</dbReference>
<sequence>MKRLSTFTFVGAMLISGTVSACPWSSGAYAFSEHGVYGDFTVNADCTQMVWERLSDGPETAALERTKHGWKGELEKADVELLENGENLRITGNGGAMRQVRAERKN</sequence>
<gene>
    <name evidence="2" type="ORF">TRL7639_03396</name>
</gene>
<name>A0A1Y5TDI8_9RHOB</name>
<dbReference type="PROSITE" id="PS51257">
    <property type="entry name" value="PROKAR_LIPOPROTEIN"/>
    <property type="match status" value="1"/>
</dbReference>
<dbReference type="Proteomes" id="UP000193077">
    <property type="component" value="Unassembled WGS sequence"/>
</dbReference>
<dbReference type="RefSeq" id="WP_085797045.1">
    <property type="nucleotide sequence ID" value="NZ_FWFO01000003.1"/>
</dbReference>
<keyword evidence="3" id="KW-1185">Reference proteome</keyword>
<keyword evidence="1" id="KW-0732">Signal</keyword>
<proteinExistence type="predicted"/>
<feature type="chain" id="PRO_5012215694" evidence="1">
    <location>
        <begin position="22"/>
        <end position="106"/>
    </location>
</feature>
<feature type="signal peptide" evidence="1">
    <location>
        <begin position="1"/>
        <end position="21"/>
    </location>
</feature>
<evidence type="ECO:0000313" key="3">
    <source>
        <dbReference type="Proteomes" id="UP000193077"/>
    </source>
</evidence>
<evidence type="ECO:0000256" key="1">
    <source>
        <dbReference type="SAM" id="SignalP"/>
    </source>
</evidence>
<dbReference type="OrthoDB" id="7708414at2"/>